<protein>
    <submittedName>
        <fullName evidence="1">6175_t:CDS:1</fullName>
    </submittedName>
</protein>
<organism evidence="1 2">
    <name type="scientific">Cetraspora pellucida</name>
    <dbReference type="NCBI Taxonomy" id="1433469"/>
    <lineage>
        <taxon>Eukaryota</taxon>
        <taxon>Fungi</taxon>
        <taxon>Fungi incertae sedis</taxon>
        <taxon>Mucoromycota</taxon>
        <taxon>Glomeromycotina</taxon>
        <taxon>Glomeromycetes</taxon>
        <taxon>Diversisporales</taxon>
        <taxon>Gigasporaceae</taxon>
        <taxon>Cetraspora</taxon>
    </lineage>
</organism>
<dbReference type="Proteomes" id="UP000789366">
    <property type="component" value="Unassembled WGS sequence"/>
</dbReference>
<evidence type="ECO:0000313" key="2">
    <source>
        <dbReference type="Proteomes" id="UP000789366"/>
    </source>
</evidence>
<comment type="caution">
    <text evidence="1">The sequence shown here is derived from an EMBL/GenBank/DDBJ whole genome shotgun (WGS) entry which is preliminary data.</text>
</comment>
<keyword evidence="2" id="KW-1185">Reference proteome</keyword>
<name>A0ACA9MGJ3_9GLOM</name>
<accession>A0ACA9MGJ3</accession>
<proteinExistence type="predicted"/>
<gene>
    <name evidence="1" type="ORF">SPELUC_LOCUS6690</name>
</gene>
<dbReference type="EMBL" id="CAJVPW010008096">
    <property type="protein sequence ID" value="CAG8589502.1"/>
    <property type="molecule type" value="Genomic_DNA"/>
</dbReference>
<sequence>MEYYELCKLGETVPSKKQNPFAPKLPFRLGVAGTSESGKTKMVVHQLLGSKYPKVYPWMSGEKRGRHEGISSIYIAQHFYEIHPNIRANLKYISLHRRCGTLDSIKRILKDMFDDYESLAKKVYEVIKKHFVVIDIRRPPDNPLSIRFRWDKPLKDWQNV</sequence>
<reference evidence="1" key="1">
    <citation type="submission" date="2021-06" db="EMBL/GenBank/DDBJ databases">
        <authorList>
            <person name="Kallberg Y."/>
            <person name="Tangrot J."/>
            <person name="Rosling A."/>
        </authorList>
    </citation>
    <scope>NUCLEOTIDE SEQUENCE</scope>
    <source>
        <strain evidence="1">28 12/20/2015</strain>
    </source>
</reference>
<evidence type="ECO:0000313" key="1">
    <source>
        <dbReference type="EMBL" id="CAG8589502.1"/>
    </source>
</evidence>